<feature type="compositionally biased region" description="Basic and acidic residues" evidence="1">
    <location>
        <begin position="472"/>
        <end position="482"/>
    </location>
</feature>
<dbReference type="GO" id="GO:0005634">
    <property type="term" value="C:nucleus"/>
    <property type="evidence" value="ECO:0007669"/>
    <property type="project" value="InterPro"/>
</dbReference>
<feature type="region of interest" description="Disordered" evidence="1">
    <location>
        <begin position="719"/>
        <end position="821"/>
    </location>
</feature>
<organism evidence="2 3">
    <name type="scientific">Arthrobotrys conoides</name>
    <dbReference type="NCBI Taxonomy" id="74498"/>
    <lineage>
        <taxon>Eukaryota</taxon>
        <taxon>Fungi</taxon>
        <taxon>Dikarya</taxon>
        <taxon>Ascomycota</taxon>
        <taxon>Pezizomycotina</taxon>
        <taxon>Orbiliomycetes</taxon>
        <taxon>Orbiliales</taxon>
        <taxon>Orbiliaceae</taxon>
        <taxon>Arthrobotrys</taxon>
    </lineage>
</organism>
<dbReference type="AlphaFoldDB" id="A0AAN8NLZ8"/>
<feature type="compositionally biased region" description="Low complexity" evidence="1">
    <location>
        <begin position="256"/>
        <end position="267"/>
    </location>
</feature>
<feature type="compositionally biased region" description="Low complexity" evidence="1">
    <location>
        <begin position="17"/>
        <end position="26"/>
    </location>
</feature>
<gene>
    <name evidence="2" type="ORF">TWF506_006392</name>
</gene>
<reference evidence="2 3" key="1">
    <citation type="submission" date="2019-10" db="EMBL/GenBank/DDBJ databases">
        <authorList>
            <person name="Palmer J.M."/>
        </authorList>
    </citation>
    <scope>NUCLEOTIDE SEQUENCE [LARGE SCALE GENOMIC DNA]</scope>
    <source>
        <strain evidence="2 3">TWF506</strain>
    </source>
</reference>
<feature type="compositionally biased region" description="Basic residues" evidence="1">
    <location>
        <begin position="323"/>
        <end position="332"/>
    </location>
</feature>
<sequence length="970" mass="105652">MPPKRKQTVPADEPSGTTSNSTNPTNPRRRRNQPLPEQELPSRRSQRSRGTVAATEAVASDVPEQHQHQHQQQQQHTAPVAKTRRGRAAAAVTATQQQQPGPAVEEAPLPTKTRATRATRSTKAKAKASENDEVAAEAAPTVEQTQPHTEKMKKTRKTKVPVPPSSRMTRSRSNSVTSTQSQENEVEGESNKAAEEQQIVENQTKQTRKKKAPVPPSTRASRSRSNSVTSIQSQESEGGPGAERQDDDDNAEPALAKRGAGKIMAAKGGRKKAKVATSQETGPAEASKRPTRSAKRAAGPSTEVAEDQPQTKRQKVQETTQAPRRRRGRAPRARVDPPTTPSPPPQAPPPPPPQAAADPGALVAQEQNGDDTEASQQLYQEQGCCAADEVVEAPEEPEIIEKEEVEEKEEEEEEREEVVEEKKEEERKEEERKEEERKEEEEAEKNEKEEALGEQGVQYARPGDEELSLTGSERELFRECGGGERGAGQVEFGQEGDTALSITQSEWAMLKGEKKEGEEEERDEEMGGMEGDAAGGAWPGPANPSALAPLSQAAINAGHPAQAGAGLEDAGSAASPIAPQTPTRPAWGQWGHLRHQPRLSSPLKSYCITAQYSPPKEATPLRGRLVSENGILSLSGDPSPLRSEELLGRDFNTPVGSPSQLSPRMRPTPGPRRRGRSRSVCGSSPLKNAVDFALDASSEGGPKIASPLARLVSDYDPAQEISELRMEEVPMTPTAEEPVGTILDDNPDEQLLEESTAISSDDSNDDAAAAPTEGPSQLFDGAGSPSGRPKRRSRLPVPMSMENLPSSPTSARLKRVSHTKNLSDRELLKVTARNTTRNAVYKNAKFERKVVRMTRQRPPSPTRDTQSAAAEEARQLRQRVFEETGVALGPGDEPDYIPPEVSASAKKVKWHERLEHALDDEEKAVFQTDKGILAPERVRRDSGTIHEITIQKILYEGEKDILDEDFEEGF</sequence>
<feature type="compositionally biased region" description="Basic residues" evidence="1">
    <location>
        <begin position="114"/>
        <end position="126"/>
    </location>
</feature>
<dbReference type="InterPro" id="IPR026306">
    <property type="entry name" value="RSBN1/Dpy-2/CEP530"/>
</dbReference>
<name>A0AAN8NLZ8_9PEZI</name>
<dbReference type="PANTHER" id="PTHR13354:SF11">
    <property type="entry name" value="LYSINE-SPECIFIC DEMETHYLASE 9"/>
    <property type="match status" value="1"/>
</dbReference>
<feature type="compositionally biased region" description="Acidic residues" evidence="1">
    <location>
        <begin position="518"/>
        <end position="527"/>
    </location>
</feature>
<dbReference type="PANTHER" id="PTHR13354">
    <property type="entry name" value="ROUND SPERMATID BASIC PROTEIN 1"/>
    <property type="match status" value="1"/>
</dbReference>
<comment type="caution">
    <text evidence="2">The sequence shown here is derived from an EMBL/GenBank/DDBJ whole genome shotgun (WGS) entry which is preliminary data.</text>
</comment>
<dbReference type="Proteomes" id="UP001307849">
    <property type="component" value="Unassembled WGS sequence"/>
</dbReference>
<proteinExistence type="predicted"/>
<feature type="compositionally biased region" description="Low complexity" evidence="1">
    <location>
        <begin position="755"/>
        <end position="770"/>
    </location>
</feature>
<feature type="compositionally biased region" description="Polar residues" evidence="1">
    <location>
        <begin position="218"/>
        <end position="236"/>
    </location>
</feature>
<feature type="compositionally biased region" description="Acidic residues" evidence="1">
    <location>
        <begin position="389"/>
        <end position="419"/>
    </location>
</feature>
<evidence type="ECO:0000313" key="2">
    <source>
        <dbReference type="EMBL" id="KAK6516485.1"/>
    </source>
</evidence>
<dbReference type="EMBL" id="JAVHJM010000003">
    <property type="protein sequence ID" value="KAK6516485.1"/>
    <property type="molecule type" value="Genomic_DNA"/>
</dbReference>
<keyword evidence="3" id="KW-1185">Reference proteome</keyword>
<feature type="region of interest" description="Disordered" evidence="1">
    <location>
        <begin position="630"/>
        <end position="686"/>
    </location>
</feature>
<feature type="region of interest" description="Disordered" evidence="1">
    <location>
        <begin position="1"/>
        <end position="595"/>
    </location>
</feature>
<feature type="compositionally biased region" description="Low complexity" evidence="1">
    <location>
        <begin position="88"/>
        <end position="104"/>
    </location>
</feature>
<evidence type="ECO:0000256" key="1">
    <source>
        <dbReference type="SAM" id="MobiDB-lite"/>
    </source>
</evidence>
<protein>
    <submittedName>
        <fullName evidence="2">Uncharacterized protein</fullName>
    </submittedName>
</protein>
<evidence type="ECO:0000313" key="3">
    <source>
        <dbReference type="Proteomes" id="UP001307849"/>
    </source>
</evidence>
<feature type="compositionally biased region" description="Gly residues" evidence="1">
    <location>
        <begin position="528"/>
        <end position="538"/>
    </location>
</feature>
<accession>A0AAN8NLZ8</accession>
<feature type="region of interest" description="Disordered" evidence="1">
    <location>
        <begin position="852"/>
        <end position="872"/>
    </location>
</feature>
<feature type="compositionally biased region" description="Polar residues" evidence="1">
    <location>
        <begin position="166"/>
        <end position="183"/>
    </location>
</feature>
<feature type="compositionally biased region" description="Pro residues" evidence="1">
    <location>
        <begin position="338"/>
        <end position="354"/>
    </location>
</feature>
<feature type="compositionally biased region" description="Basic and acidic residues" evidence="1">
    <location>
        <begin position="420"/>
        <end position="436"/>
    </location>
</feature>